<keyword evidence="8" id="KW-1185">Reference proteome</keyword>
<evidence type="ECO:0000256" key="1">
    <source>
        <dbReference type="ARBA" id="ARBA00005495"/>
    </source>
</evidence>
<keyword evidence="4" id="KW-0456">Lyase</keyword>
<dbReference type="InterPro" id="IPR011057">
    <property type="entry name" value="Mss4-like_sf"/>
</dbReference>
<evidence type="ECO:0000313" key="8">
    <source>
        <dbReference type="Proteomes" id="UP001302321"/>
    </source>
</evidence>
<protein>
    <recommendedName>
        <fullName evidence="6">CENP-V/GFA domain-containing protein</fullName>
    </recommendedName>
</protein>
<dbReference type="GO" id="GO:0016846">
    <property type="term" value="F:carbon-sulfur lyase activity"/>
    <property type="evidence" value="ECO:0007669"/>
    <property type="project" value="InterPro"/>
</dbReference>
<dbReference type="PANTHER" id="PTHR33337">
    <property type="entry name" value="GFA DOMAIN-CONTAINING PROTEIN"/>
    <property type="match status" value="1"/>
</dbReference>
<evidence type="ECO:0000313" key="7">
    <source>
        <dbReference type="EMBL" id="KAK4173283.1"/>
    </source>
</evidence>
<reference evidence="7" key="2">
    <citation type="submission" date="2023-05" db="EMBL/GenBank/DDBJ databases">
        <authorList>
            <consortium name="Lawrence Berkeley National Laboratory"/>
            <person name="Steindorff A."/>
            <person name="Hensen N."/>
            <person name="Bonometti L."/>
            <person name="Westerberg I."/>
            <person name="Brannstrom I.O."/>
            <person name="Guillou S."/>
            <person name="Cros-Aarteil S."/>
            <person name="Calhoun S."/>
            <person name="Haridas S."/>
            <person name="Kuo A."/>
            <person name="Mondo S."/>
            <person name="Pangilinan J."/>
            <person name="Riley R."/>
            <person name="Labutti K."/>
            <person name="Andreopoulos B."/>
            <person name="Lipzen A."/>
            <person name="Chen C."/>
            <person name="Yanf M."/>
            <person name="Daum C."/>
            <person name="Ng V."/>
            <person name="Clum A."/>
            <person name="Ohm R."/>
            <person name="Martin F."/>
            <person name="Silar P."/>
            <person name="Natvig D."/>
            <person name="Lalanne C."/>
            <person name="Gautier V."/>
            <person name="Ament-Velasquez S.L."/>
            <person name="Kruys A."/>
            <person name="Hutchinson M.I."/>
            <person name="Powell A.J."/>
            <person name="Barry K."/>
            <person name="Miller A.N."/>
            <person name="Grigoriev I.V."/>
            <person name="Debuchy R."/>
            <person name="Gladieux P."/>
            <person name="Thoren M.H."/>
            <person name="Johannesson H."/>
        </authorList>
    </citation>
    <scope>NUCLEOTIDE SEQUENCE</scope>
    <source>
        <strain evidence="7">CBS 892.96</strain>
    </source>
</reference>
<organism evidence="7 8">
    <name type="scientific">Triangularia setosa</name>
    <dbReference type="NCBI Taxonomy" id="2587417"/>
    <lineage>
        <taxon>Eukaryota</taxon>
        <taxon>Fungi</taxon>
        <taxon>Dikarya</taxon>
        <taxon>Ascomycota</taxon>
        <taxon>Pezizomycotina</taxon>
        <taxon>Sordariomycetes</taxon>
        <taxon>Sordariomycetidae</taxon>
        <taxon>Sordariales</taxon>
        <taxon>Podosporaceae</taxon>
        <taxon>Triangularia</taxon>
    </lineage>
</organism>
<evidence type="ECO:0000256" key="5">
    <source>
        <dbReference type="SAM" id="MobiDB-lite"/>
    </source>
</evidence>
<evidence type="ECO:0000259" key="6">
    <source>
        <dbReference type="PROSITE" id="PS51891"/>
    </source>
</evidence>
<dbReference type="InterPro" id="IPR006913">
    <property type="entry name" value="CENP-V/GFA"/>
</dbReference>
<feature type="region of interest" description="Disordered" evidence="5">
    <location>
        <begin position="163"/>
        <end position="182"/>
    </location>
</feature>
<proteinExistence type="inferred from homology"/>
<evidence type="ECO:0000256" key="3">
    <source>
        <dbReference type="ARBA" id="ARBA00022833"/>
    </source>
</evidence>
<dbReference type="SUPFAM" id="SSF51316">
    <property type="entry name" value="Mss4-like"/>
    <property type="match status" value="1"/>
</dbReference>
<reference evidence="7" key="1">
    <citation type="journal article" date="2023" name="Mol. Phylogenet. Evol.">
        <title>Genome-scale phylogeny and comparative genomics of the fungal order Sordariales.</title>
        <authorList>
            <person name="Hensen N."/>
            <person name="Bonometti L."/>
            <person name="Westerberg I."/>
            <person name="Brannstrom I.O."/>
            <person name="Guillou S."/>
            <person name="Cros-Aarteil S."/>
            <person name="Calhoun S."/>
            <person name="Haridas S."/>
            <person name="Kuo A."/>
            <person name="Mondo S."/>
            <person name="Pangilinan J."/>
            <person name="Riley R."/>
            <person name="LaButti K."/>
            <person name="Andreopoulos B."/>
            <person name="Lipzen A."/>
            <person name="Chen C."/>
            <person name="Yan M."/>
            <person name="Daum C."/>
            <person name="Ng V."/>
            <person name="Clum A."/>
            <person name="Steindorff A."/>
            <person name="Ohm R.A."/>
            <person name="Martin F."/>
            <person name="Silar P."/>
            <person name="Natvig D.O."/>
            <person name="Lalanne C."/>
            <person name="Gautier V."/>
            <person name="Ament-Velasquez S.L."/>
            <person name="Kruys A."/>
            <person name="Hutchinson M.I."/>
            <person name="Powell A.J."/>
            <person name="Barry K."/>
            <person name="Miller A.N."/>
            <person name="Grigoriev I.V."/>
            <person name="Debuchy R."/>
            <person name="Gladieux P."/>
            <person name="Hiltunen Thoren M."/>
            <person name="Johannesson H."/>
        </authorList>
    </citation>
    <scope>NUCLEOTIDE SEQUENCE</scope>
    <source>
        <strain evidence="7">CBS 892.96</strain>
    </source>
</reference>
<evidence type="ECO:0000256" key="2">
    <source>
        <dbReference type="ARBA" id="ARBA00022723"/>
    </source>
</evidence>
<dbReference type="AlphaFoldDB" id="A0AAN6W0R7"/>
<dbReference type="Proteomes" id="UP001302321">
    <property type="component" value="Unassembled WGS sequence"/>
</dbReference>
<comment type="similarity">
    <text evidence="1">Belongs to the Gfa family.</text>
</comment>
<dbReference type="GO" id="GO:0046872">
    <property type="term" value="F:metal ion binding"/>
    <property type="evidence" value="ECO:0007669"/>
    <property type="project" value="UniProtKB-KW"/>
</dbReference>
<dbReference type="Pfam" id="PF04828">
    <property type="entry name" value="GFA"/>
    <property type="match status" value="1"/>
</dbReference>
<dbReference type="PANTHER" id="PTHR33337:SF3">
    <property type="entry name" value="CENP-V_GFA DOMAIN-CONTAINING PROTEIN"/>
    <property type="match status" value="1"/>
</dbReference>
<keyword evidence="3" id="KW-0862">Zinc</keyword>
<dbReference type="PROSITE" id="PS51891">
    <property type="entry name" value="CENP_V_GFA"/>
    <property type="match status" value="1"/>
</dbReference>
<dbReference type="EMBL" id="MU866355">
    <property type="protein sequence ID" value="KAK4173283.1"/>
    <property type="molecule type" value="Genomic_DNA"/>
</dbReference>
<name>A0AAN6W0R7_9PEZI</name>
<accession>A0AAN6W0R7</accession>
<evidence type="ECO:0000256" key="4">
    <source>
        <dbReference type="ARBA" id="ARBA00023239"/>
    </source>
</evidence>
<dbReference type="Gene3D" id="3.90.1590.10">
    <property type="entry name" value="glutathione-dependent formaldehyde- activating enzyme (gfa)"/>
    <property type="match status" value="1"/>
</dbReference>
<comment type="caution">
    <text evidence="7">The sequence shown here is derived from an EMBL/GenBank/DDBJ whole genome shotgun (WGS) entry which is preliminary data.</text>
</comment>
<sequence length="182" mass="20107">MPSVSLGQLIIIPQTLPSFVLPSARDYWKLPGTTTLCYSSSNSRLSAAPYGKMQVSCQCTSIAFPLTAPLLDLYHCHCLECQKQSSSAFGTSVIFPSFSFTIPAETRSKLSVWTRPTKEDRSMDCYFCKEYRCRIYHHIREVDGTLRSTVSVKGGVIPDGVEKLEGAPGGMVGRGPETKERK</sequence>
<gene>
    <name evidence="7" type="ORF">QBC36DRAFT_360387</name>
</gene>
<keyword evidence="2" id="KW-0479">Metal-binding</keyword>
<feature type="domain" description="CENP-V/GFA" evidence="6">
    <location>
        <begin position="53"/>
        <end position="180"/>
    </location>
</feature>